<dbReference type="RefSeq" id="WP_111541063.1">
    <property type="nucleotide sequence ID" value="NZ_QKYV01000004.1"/>
</dbReference>
<evidence type="ECO:0000313" key="2">
    <source>
        <dbReference type="EMBL" id="PZW40699.1"/>
    </source>
</evidence>
<evidence type="ECO:0000313" key="3">
    <source>
        <dbReference type="Proteomes" id="UP000249542"/>
    </source>
</evidence>
<reference evidence="2 3" key="1">
    <citation type="submission" date="2018-06" db="EMBL/GenBank/DDBJ databases">
        <title>Genomic Encyclopedia of Archaeal and Bacterial Type Strains, Phase II (KMG-II): from individual species to whole genera.</title>
        <authorList>
            <person name="Goeker M."/>
        </authorList>
    </citation>
    <scope>NUCLEOTIDE SEQUENCE [LARGE SCALE GENOMIC DNA]</scope>
    <source>
        <strain evidence="2 3">DSM 15361</strain>
    </source>
</reference>
<sequence>MGILKRRKNKKFSYSPRYYNDEGKGSPYQLEHKFDKFRKTAGDAGGLVYRFKSAWSEFRDESDKQTNRRVLWIILILVFIFLFIIDFDLSIFFS</sequence>
<accession>A0A2W7I3D0</accession>
<keyword evidence="1" id="KW-0812">Transmembrane</keyword>
<comment type="caution">
    <text evidence="2">The sequence shown here is derived from an EMBL/GenBank/DDBJ whole genome shotgun (WGS) entry which is preliminary data.</text>
</comment>
<keyword evidence="3" id="KW-1185">Reference proteome</keyword>
<name>A0A2W7I3D0_9FLAO</name>
<feature type="transmembrane region" description="Helical" evidence="1">
    <location>
        <begin position="70"/>
        <end position="93"/>
    </location>
</feature>
<keyword evidence="1" id="KW-1133">Transmembrane helix</keyword>
<gene>
    <name evidence="2" type="ORF">LX95_01767</name>
</gene>
<dbReference type="Proteomes" id="UP000249542">
    <property type="component" value="Unassembled WGS sequence"/>
</dbReference>
<evidence type="ECO:0008006" key="4">
    <source>
        <dbReference type="Google" id="ProtNLM"/>
    </source>
</evidence>
<dbReference type="EMBL" id="QKYV01000004">
    <property type="protein sequence ID" value="PZW40699.1"/>
    <property type="molecule type" value="Genomic_DNA"/>
</dbReference>
<dbReference type="AlphaFoldDB" id="A0A2W7I3D0"/>
<proteinExistence type="predicted"/>
<organism evidence="2 3">
    <name type="scientific">Mesonia algae</name>
    <dbReference type="NCBI Taxonomy" id="213248"/>
    <lineage>
        <taxon>Bacteria</taxon>
        <taxon>Pseudomonadati</taxon>
        <taxon>Bacteroidota</taxon>
        <taxon>Flavobacteriia</taxon>
        <taxon>Flavobacteriales</taxon>
        <taxon>Flavobacteriaceae</taxon>
        <taxon>Mesonia</taxon>
    </lineage>
</organism>
<evidence type="ECO:0000256" key="1">
    <source>
        <dbReference type="SAM" id="Phobius"/>
    </source>
</evidence>
<protein>
    <recommendedName>
        <fullName evidence="4">Riboflavin synthase subunit beta</fullName>
    </recommendedName>
</protein>
<keyword evidence="1" id="KW-0472">Membrane</keyword>